<comment type="caution">
    <text evidence="2">The sequence shown here is derived from an EMBL/GenBank/DDBJ whole genome shotgun (WGS) entry which is preliminary data.</text>
</comment>
<keyword evidence="3" id="KW-1185">Reference proteome</keyword>
<feature type="compositionally biased region" description="Basic and acidic residues" evidence="1">
    <location>
        <begin position="31"/>
        <end position="44"/>
    </location>
</feature>
<feature type="compositionally biased region" description="Polar residues" evidence="1">
    <location>
        <begin position="19"/>
        <end position="28"/>
    </location>
</feature>
<reference evidence="3" key="1">
    <citation type="journal article" date="2019" name="Int. J. Syst. Evol. Microbiol.">
        <title>The Global Catalogue of Microorganisms (GCM) 10K type strain sequencing project: providing services to taxonomists for standard genome sequencing and annotation.</title>
        <authorList>
            <consortium name="The Broad Institute Genomics Platform"/>
            <consortium name="The Broad Institute Genome Sequencing Center for Infectious Disease"/>
            <person name="Wu L."/>
            <person name="Ma J."/>
        </authorList>
    </citation>
    <scope>NUCLEOTIDE SEQUENCE [LARGE SCALE GENOMIC DNA]</scope>
    <source>
        <strain evidence="3">JCM 10977</strain>
    </source>
</reference>
<accession>A0ABP3ZSL4</accession>
<evidence type="ECO:0000313" key="3">
    <source>
        <dbReference type="Proteomes" id="UP001500542"/>
    </source>
</evidence>
<evidence type="ECO:0000313" key="2">
    <source>
        <dbReference type="EMBL" id="GAA0926631.1"/>
    </source>
</evidence>
<organism evidence="2 3">
    <name type="scientific">Kribbella koreensis</name>
    <dbReference type="NCBI Taxonomy" id="57909"/>
    <lineage>
        <taxon>Bacteria</taxon>
        <taxon>Bacillati</taxon>
        <taxon>Actinomycetota</taxon>
        <taxon>Actinomycetes</taxon>
        <taxon>Propionibacteriales</taxon>
        <taxon>Kribbellaceae</taxon>
        <taxon>Kribbella</taxon>
    </lineage>
</organism>
<dbReference type="EMBL" id="BAAAHK010000002">
    <property type="protein sequence ID" value="GAA0926631.1"/>
    <property type="molecule type" value="Genomic_DNA"/>
</dbReference>
<sequence>MPAPLRPTSPDRTGPATKVSPSNSTPPSGQAKERSVQVKEKDMGCSEISNETAHRSVAINRY</sequence>
<name>A0ABP3ZSL4_9ACTN</name>
<protein>
    <submittedName>
        <fullName evidence="2">Uncharacterized protein</fullName>
    </submittedName>
</protein>
<dbReference type="Proteomes" id="UP001500542">
    <property type="component" value="Unassembled WGS sequence"/>
</dbReference>
<gene>
    <name evidence="2" type="ORF">GCM10009554_06980</name>
</gene>
<feature type="region of interest" description="Disordered" evidence="1">
    <location>
        <begin position="1"/>
        <end position="50"/>
    </location>
</feature>
<proteinExistence type="predicted"/>
<evidence type="ECO:0000256" key="1">
    <source>
        <dbReference type="SAM" id="MobiDB-lite"/>
    </source>
</evidence>